<keyword evidence="2 4" id="KW-0812">Transmembrane</keyword>
<organism evidence="4 7">
    <name type="scientific">Medicago truncatula</name>
    <name type="common">Barrel medic</name>
    <name type="synonym">Medicago tribuloides</name>
    <dbReference type="NCBI Taxonomy" id="3880"/>
    <lineage>
        <taxon>Eukaryota</taxon>
        <taxon>Viridiplantae</taxon>
        <taxon>Streptophyta</taxon>
        <taxon>Embryophyta</taxon>
        <taxon>Tracheophyta</taxon>
        <taxon>Spermatophyta</taxon>
        <taxon>Magnoliopsida</taxon>
        <taxon>eudicotyledons</taxon>
        <taxon>Gunneridae</taxon>
        <taxon>Pentapetalae</taxon>
        <taxon>rosids</taxon>
        <taxon>fabids</taxon>
        <taxon>Fabales</taxon>
        <taxon>Fabaceae</taxon>
        <taxon>Papilionoideae</taxon>
        <taxon>50 kb inversion clade</taxon>
        <taxon>NPAAA clade</taxon>
        <taxon>Hologalegina</taxon>
        <taxon>IRL clade</taxon>
        <taxon>Trifolieae</taxon>
        <taxon>Medicago</taxon>
    </lineage>
</organism>
<dbReference type="Gramene" id="rna20991">
    <property type="protein sequence ID" value="RHN59010.1"/>
    <property type="gene ID" value="gene20991"/>
</dbReference>
<proteinExistence type="predicted"/>
<gene>
    <name evidence="6" type="primary">25491520</name>
    <name evidence="4" type="ordered locus">MTR_4g019600</name>
    <name evidence="5" type="ORF">MtrunA17_Chr4g0008671</name>
</gene>
<dbReference type="Proteomes" id="UP000265566">
    <property type="component" value="Chromosome 4"/>
</dbReference>
<reference evidence="4 7" key="2">
    <citation type="journal article" date="2014" name="BMC Genomics">
        <title>An improved genome release (version Mt4.0) for the model legume Medicago truncatula.</title>
        <authorList>
            <person name="Tang H."/>
            <person name="Krishnakumar V."/>
            <person name="Bidwell S."/>
            <person name="Rosen B."/>
            <person name="Chan A."/>
            <person name="Zhou S."/>
            <person name="Gentzbittel L."/>
            <person name="Childs K.L."/>
            <person name="Yandell M."/>
            <person name="Gundlach H."/>
            <person name="Mayer K.F."/>
            <person name="Schwartz D.C."/>
            <person name="Town C.D."/>
        </authorList>
    </citation>
    <scope>GENOME REANNOTATION</scope>
    <source>
        <strain evidence="4">A17</strain>
        <strain evidence="6 7">cv. Jemalong A17</strain>
    </source>
</reference>
<sequence>MAKLIFLCFLLANTILCHVMATTTNKPQISVQSISSPSSNAPSQSPISSQRTNEKESSIGRKFGKHQHDHIITAPSPSPLEGSILSHQKTSILDSQGHIHLVNHHHHHPFDKSMAGGGVILGGLATTFLVAVYCYIKATSKHNKLDNTTTST</sequence>
<feature type="compositionally biased region" description="Low complexity" evidence="1">
    <location>
        <begin position="30"/>
        <end position="50"/>
    </location>
</feature>
<keyword evidence="2" id="KW-0472">Membrane</keyword>
<dbReference type="OrthoDB" id="686454at2759"/>
<evidence type="ECO:0000313" key="5">
    <source>
        <dbReference type="EMBL" id="RHN59010.1"/>
    </source>
</evidence>
<dbReference type="EnsemblPlants" id="KEH28964">
    <property type="protein sequence ID" value="KEH28964"/>
    <property type="gene ID" value="MTR_4g019600"/>
</dbReference>
<dbReference type="AlphaFoldDB" id="A0A072UGT5"/>
<feature type="chain" id="PRO_5014499627" evidence="3">
    <location>
        <begin position="22"/>
        <end position="152"/>
    </location>
</feature>
<dbReference type="KEGG" id="mtr:25491520"/>
<reference evidence="6" key="3">
    <citation type="submission" date="2015-04" db="UniProtKB">
        <authorList>
            <consortium name="EnsemblPlants"/>
        </authorList>
    </citation>
    <scope>IDENTIFICATION</scope>
    <source>
        <strain evidence="6">cv. Jemalong A17</strain>
    </source>
</reference>
<feature type="transmembrane region" description="Helical" evidence="2">
    <location>
        <begin position="114"/>
        <end position="136"/>
    </location>
</feature>
<evidence type="ECO:0000313" key="6">
    <source>
        <dbReference type="EnsemblPlants" id="KEH28964"/>
    </source>
</evidence>
<evidence type="ECO:0000256" key="3">
    <source>
        <dbReference type="SAM" id="SignalP"/>
    </source>
</evidence>
<evidence type="ECO:0000256" key="2">
    <source>
        <dbReference type="SAM" id="Phobius"/>
    </source>
</evidence>
<evidence type="ECO:0000313" key="4">
    <source>
        <dbReference type="EMBL" id="KEH28964.1"/>
    </source>
</evidence>
<keyword evidence="3" id="KW-0732">Signal</keyword>
<evidence type="ECO:0000313" key="7">
    <source>
        <dbReference type="Proteomes" id="UP000002051"/>
    </source>
</evidence>
<dbReference type="EMBL" id="CM001220">
    <property type="protein sequence ID" value="KEH28964.1"/>
    <property type="molecule type" value="Genomic_DNA"/>
</dbReference>
<accession>A0A072UGT5</accession>
<protein>
    <submittedName>
        <fullName evidence="4">Transmembrane protein, putative</fullName>
    </submittedName>
</protein>
<reference evidence="4 7" key="1">
    <citation type="journal article" date="2011" name="Nature">
        <title>The Medicago genome provides insight into the evolution of rhizobial symbioses.</title>
        <authorList>
            <person name="Young N.D."/>
            <person name="Debelle F."/>
            <person name="Oldroyd G.E."/>
            <person name="Geurts R."/>
            <person name="Cannon S.B."/>
            <person name="Udvardi M.K."/>
            <person name="Benedito V.A."/>
            <person name="Mayer K.F."/>
            <person name="Gouzy J."/>
            <person name="Schoof H."/>
            <person name="Van de Peer Y."/>
            <person name="Proost S."/>
            <person name="Cook D.R."/>
            <person name="Meyers B.C."/>
            <person name="Spannagl M."/>
            <person name="Cheung F."/>
            <person name="De Mita S."/>
            <person name="Krishnakumar V."/>
            <person name="Gundlach H."/>
            <person name="Zhou S."/>
            <person name="Mudge J."/>
            <person name="Bharti A.K."/>
            <person name="Murray J.D."/>
            <person name="Naoumkina M.A."/>
            <person name="Rosen B."/>
            <person name="Silverstein K.A."/>
            <person name="Tang H."/>
            <person name="Rombauts S."/>
            <person name="Zhao P.X."/>
            <person name="Zhou P."/>
            <person name="Barbe V."/>
            <person name="Bardou P."/>
            <person name="Bechner M."/>
            <person name="Bellec A."/>
            <person name="Berger A."/>
            <person name="Berges H."/>
            <person name="Bidwell S."/>
            <person name="Bisseling T."/>
            <person name="Choisne N."/>
            <person name="Couloux A."/>
            <person name="Denny R."/>
            <person name="Deshpande S."/>
            <person name="Dai X."/>
            <person name="Doyle J.J."/>
            <person name="Dudez A.M."/>
            <person name="Farmer A.D."/>
            <person name="Fouteau S."/>
            <person name="Franken C."/>
            <person name="Gibelin C."/>
            <person name="Gish J."/>
            <person name="Goldstein S."/>
            <person name="Gonzalez A.J."/>
            <person name="Green P.J."/>
            <person name="Hallab A."/>
            <person name="Hartog M."/>
            <person name="Hua A."/>
            <person name="Humphray S.J."/>
            <person name="Jeong D.H."/>
            <person name="Jing Y."/>
            <person name="Jocker A."/>
            <person name="Kenton S.M."/>
            <person name="Kim D.J."/>
            <person name="Klee K."/>
            <person name="Lai H."/>
            <person name="Lang C."/>
            <person name="Lin S."/>
            <person name="Macmil S.L."/>
            <person name="Magdelenat G."/>
            <person name="Matthews L."/>
            <person name="McCorrison J."/>
            <person name="Monaghan E.L."/>
            <person name="Mun J.H."/>
            <person name="Najar F.Z."/>
            <person name="Nicholson C."/>
            <person name="Noirot C."/>
            <person name="O'Bleness M."/>
            <person name="Paule C.R."/>
            <person name="Poulain J."/>
            <person name="Prion F."/>
            <person name="Qin B."/>
            <person name="Qu C."/>
            <person name="Retzel E.F."/>
            <person name="Riddle C."/>
            <person name="Sallet E."/>
            <person name="Samain S."/>
            <person name="Samson N."/>
            <person name="Sanders I."/>
            <person name="Saurat O."/>
            <person name="Scarpelli C."/>
            <person name="Schiex T."/>
            <person name="Segurens B."/>
            <person name="Severin A.J."/>
            <person name="Sherrier D.J."/>
            <person name="Shi R."/>
            <person name="Sims S."/>
            <person name="Singer S.R."/>
            <person name="Sinharoy S."/>
            <person name="Sterck L."/>
            <person name="Viollet A."/>
            <person name="Wang B.B."/>
            <person name="Wang K."/>
            <person name="Wang M."/>
            <person name="Wang X."/>
            <person name="Warfsmann J."/>
            <person name="Weissenbach J."/>
            <person name="White D.D."/>
            <person name="White J.D."/>
            <person name="Wiley G.B."/>
            <person name="Wincker P."/>
            <person name="Xing Y."/>
            <person name="Yang L."/>
            <person name="Yao Z."/>
            <person name="Ying F."/>
            <person name="Zhai J."/>
            <person name="Zhou L."/>
            <person name="Zuber A."/>
            <person name="Denarie J."/>
            <person name="Dixon R.A."/>
            <person name="May G.D."/>
            <person name="Schwartz D.C."/>
            <person name="Rogers J."/>
            <person name="Quetier F."/>
            <person name="Town C.D."/>
            <person name="Roe B.A."/>
        </authorList>
    </citation>
    <scope>NUCLEOTIDE SEQUENCE [LARGE SCALE GENOMIC DNA]</scope>
    <source>
        <strain evidence="4">A17</strain>
        <strain evidence="6 7">cv. Jemalong A17</strain>
    </source>
</reference>
<dbReference type="PANTHER" id="PTHR34558">
    <property type="entry name" value="EXPRESSED PROTEIN"/>
    <property type="match status" value="1"/>
</dbReference>
<dbReference type="STRING" id="3880.A0A072UGT5"/>
<dbReference type="EMBL" id="PSQE01000004">
    <property type="protein sequence ID" value="RHN59010.1"/>
    <property type="molecule type" value="Genomic_DNA"/>
</dbReference>
<name>A0A072UGT5_MEDTR</name>
<reference evidence="5" key="4">
    <citation type="journal article" date="2018" name="Nat. Plants">
        <title>Whole-genome landscape of Medicago truncatula symbiotic genes.</title>
        <authorList>
            <person name="Pecrix Y."/>
            <person name="Gamas P."/>
            <person name="Carrere S."/>
        </authorList>
    </citation>
    <scope>NUCLEOTIDE SEQUENCE</scope>
    <source>
        <tissue evidence="5">Leaves</tissue>
    </source>
</reference>
<keyword evidence="7" id="KW-1185">Reference proteome</keyword>
<keyword evidence="2" id="KW-1133">Transmembrane helix</keyword>
<evidence type="ECO:0000256" key="1">
    <source>
        <dbReference type="SAM" id="MobiDB-lite"/>
    </source>
</evidence>
<dbReference type="HOGENOM" id="CLU_1819243_0_0_1"/>
<dbReference type="PANTHER" id="PTHR34558:SF9">
    <property type="entry name" value="F3L24.15 PROTEIN"/>
    <property type="match status" value="1"/>
</dbReference>
<dbReference type="Proteomes" id="UP000002051">
    <property type="component" value="Chromosome 4"/>
</dbReference>
<feature type="signal peptide" evidence="3">
    <location>
        <begin position="1"/>
        <end position="21"/>
    </location>
</feature>
<feature type="region of interest" description="Disordered" evidence="1">
    <location>
        <begin position="30"/>
        <end position="67"/>
    </location>
</feature>